<keyword evidence="3" id="KW-0349">Heme</keyword>
<dbReference type="RefSeq" id="WP_151429918.1">
    <property type="nucleotide sequence ID" value="NZ_JANJZI010000012.1"/>
</dbReference>
<keyword evidence="9" id="KW-1185">Reference proteome</keyword>
<sequence length="120" mass="12504">MKPIKRLRKPLAALATVHQGADGTGATPKKLRKTTVEAQTCQAAGCHDLSAEELGALTADITDLTDSKGTTVNPHEVMGLTAGHGDIACSDCHGMHRETVAADTCVGCHHAGVYECNTCH</sequence>
<dbReference type="EMBL" id="WAJS01000006">
    <property type="protein sequence ID" value="KAB1651068.1"/>
    <property type="molecule type" value="Genomic_DNA"/>
</dbReference>
<keyword evidence="5" id="KW-0249">Electron transport</keyword>
<evidence type="ECO:0000256" key="1">
    <source>
        <dbReference type="ARBA" id="ARBA00004196"/>
    </source>
</evidence>
<keyword evidence="6" id="KW-0408">Iron</keyword>
<evidence type="ECO:0000256" key="6">
    <source>
        <dbReference type="ARBA" id="ARBA00023004"/>
    </source>
</evidence>
<evidence type="ECO:0000256" key="4">
    <source>
        <dbReference type="ARBA" id="ARBA00022723"/>
    </source>
</evidence>
<accession>A0A7C8BS02</accession>
<evidence type="ECO:0000256" key="3">
    <source>
        <dbReference type="ARBA" id="ARBA00022617"/>
    </source>
</evidence>
<dbReference type="AlphaFoldDB" id="A0A7C8BS02"/>
<evidence type="ECO:0000259" key="7">
    <source>
        <dbReference type="Pfam" id="PF14537"/>
    </source>
</evidence>
<dbReference type="InterPro" id="IPR012286">
    <property type="entry name" value="Tetrahaem_cytochrome"/>
</dbReference>
<dbReference type="GO" id="GO:0046872">
    <property type="term" value="F:metal ion binding"/>
    <property type="evidence" value="ECO:0007669"/>
    <property type="project" value="UniProtKB-KW"/>
</dbReference>
<organism evidence="8 9">
    <name type="scientific">Adlercreutzia muris</name>
    <dbReference type="NCBI Taxonomy" id="1796610"/>
    <lineage>
        <taxon>Bacteria</taxon>
        <taxon>Bacillati</taxon>
        <taxon>Actinomycetota</taxon>
        <taxon>Coriobacteriia</taxon>
        <taxon>Eggerthellales</taxon>
        <taxon>Eggerthellaceae</taxon>
        <taxon>Adlercreutzia</taxon>
    </lineage>
</organism>
<feature type="domain" description="Tetrahaem cytochrome" evidence="7">
    <location>
        <begin position="31"/>
        <end position="110"/>
    </location>
</feature>
<dbReference type="Proteomes" id="UP000479639">
    <property type="component" value="Unassembled WGS sequence"/>
</dbReference>
<keyword evidence="2" id="KW-0813">Transport</keyword>
<protein>
    <recommendedName>
        <fullName evidence="7">Tetrahaem cytochrome domain-containing protein</fullName>
    </recommendedName>
</protein>
<reference evidence="8 9" key="1">
    <citation type="submission" date="2019-09" db="EMBL/GenBank/DDBJ databases">
        <title>Whole genome shotgun sequencing (WGS) of Ellagibacter isourolithinifaciens DSM 104140(T) and Adlercreutzia muris DSM 29508(T).</title>
        <authorList>
            <person name="Stoll D.A."/>
            <person name="Danylec N."/>
            <person name="Huch M."/>
        </authorList>
    </citation>
    <scope>NUCLEOTIDE SEQUENCE [LARGE SCALE GENOMIC DNA]</scope>
    <source>
        <strain evidence="8 9">DSM 29508</strain>
    </source>
</reference>
<evidence type="ECO:0000313" key="9">
    <source>
        <dbReference type="Proteomes" id="UP000479639"/>
    </source>
</evidence>
<dbReference type="GO" id="GO:0030313">
    <property type="term" value="C:cell envelope"/>
    <property type="evidence" value="ECO:0007669"/>
    <property type="project" value="UniProtKB-SubCell"/>
</dbReference>
<comment type="subcellular location">
    <subcellularLocation>
        <location evidence="1">Cell envelope</location>
    </subcellularLocation>
</comment>
<evidence type="ECO:0000256" key="2">
    <source>
        <dbReference type="ARBA" id="ARBA00022448"/>
    </source>
</evidence>
<keyword evidence="4" id="KW-0479">Metal-binding</keyword>
<dbReference type="Gene3D" id="1.10.1130.10">
    <property type="entry name" value="Flavocytochrome C3, Chain A"/>
    <property type="match status" value="1"/>
</dbReference>
<dbReference type="SUPFAM" id="SSF48695">
    <property type="entry name" value="Multiheme cytochromes"/>
    <property type="match status" value="1"/>
</dbReference>
<evidence type="ECO:0000313" key="8">
    <source>
        <dbReference type="EMBL" id="KAB1651068.1"/>
    </source>
</evidence>
<evidence type="ECO:0000256" key="5">
    <source>
        <dbReference type="ARBA" id="ARBA00022982"/>
    </source>
</evidence>
<name>A0A7C8BS02_9ACTN</name>
<comment type="caution">
    <text evidence="8">The sequence shown here is derived from an EMBL/GenBank/DDBJ whole genome shotgun (WGS) entry which is preliminary data.</text>
</comment>
<dbReference type="InterPro" id="IPR036280">
    <property type="entry name" value="Multihaem_cyt_sf"/>
</dbReference>
<dbReference type="Pfam" id="PF14537">
    <property type="entry name" value="Cytochrom_c3_2"/>
    <property type="match status" value="1"/>
</dbReference>
<gene>
    <name evidence="8" type="ORF">F8D48_03095</name>
</gene>
<proteinExistence type="predicted"/>